<protein>
    <submittedName>
        <fullName evidence="1">Heme-binding protein</fullName>
    </submittedName>
</protein>
<dbReference type="Gene3D" id="3.30.450.150">
    <property type="entry name" value="Haem-degrading domain"/>
    <property type="match status" value="1"/>
</dbReference>
<accession>A0ABP8JKQ6</accession>
<keyword evidence="2" id="KW-1185">Reference proteome</keyword>
<sequence length="129" mass="13708">MWLLGSRLAERARRERLAVMIDIRRPGSILFRAAMSGTTGDQDCWVERKSATALRFEASTLLVGLRLEADGRDPFADGWLDAVRYTLAGGAVPIRVGGAGVVAVATVCGLASQDDHALVVDGLRGLVTG</sequence>
<dbReference type="SUPFAM" id="SSF143744">
    <property type="entry name" value="GlcG-like"/>
    <property type="match status" value="1"/>
</dbReference>
<dbReference type="EMBL" id="BAABFX010000020">
    <property type="protein sequence ID" value="GAA4392298.1"/>
    <property type="molecule type" value="Genomic_DNA"/>
</dbReference>
<proteinExistence type="predicted"/>
<dbReference type="PANTHER" id="PTHR28255:SF1">
    <property type="entry name" value="UPF0303 PROTEIN YBR137W"/>
    <property type="match status" value="1"/>
</dbReference>
<comment type="caution">
    <text evidence="1">The sequence shown here is derived from an EMBL/GenBank/DDBJ whole genome shotgun (WGS) entry which is preliminary data.</text>
</comment>
<dbReference type="InterPro" id="IPR010371">
    <property type="entry name" value="YBR137W-like"/>
</dbReference>
<gene>
    <name evidence="1" type="ORF">GCM10023153_11150</name>
</gene>
<reference evidence="2" key="1">
    <citation type="journal article" date="2019" name="Int. J. Syst. Evol. Microbiol.">
        <title>The Global Catalogue of Microorganisms (GCM) 10K type strain sequencing project: providing services to taxonomists for standard genome sequencing and annotation.</title>
        <authorList>
            <consortium name="The Broad Institute Genomics Platform"/>
            <consortium name="The Broad Institute Genome Sequencing Center for Infectious Disease"/>
            <person name="Wu L."/>
            <person name="Ma J."/>
        </authorList>
    </citation>
    <scope>NUCLEOTIDE SEQUENCE [LARGE SCALE GENOMIC DNA]</scope>
    <source>
        <strain evidence="2">JCM 17738</strain>
    </source>
</reference>
<dbReference type="Pfam" id="PF03928">
    <property type="entry name" value="HbpS-like"/>
    <property type="match status" value="1"/>
</dbReference>
<dbReference type="Proteomes" id="UP001500390">
    <property type="component" value="Unassembled WGS sequence"/>
</dbReference>
<dbReference type="InterPro" id="IPR038084">
    <property type="entry name" value="PduO/GlcC-like_sf"/>
</dbReference>
<dbReference type="PANTHER" id="PTHR28255">
    <property type="match status" value="1"/>
</dbReference>
<organism evidence="1 2">
    <name type="scientific">Ornithinibacter aureus</name>
    <dbReference type="NCBI Taxonomy" id="622664"/>
    <lineage>
        <taxon>Bacteria</taxon>
        <taxon>Bacillati</taxon>
        <taxon>Actinomycetota</taxon>
        <taxon>Actinomycetes</taxon>
        <taxon>Micrococcales</taxon>
        <taxon>Intrasporangiaceae</taxon>
        <taxon>Ornithinibacter</taxon>
    </lineage>
</organism>
<name>A0ABP8JKQ6_9MICO</name>
<evidence type="ECO:0000313" key="1">
    <source>
        <dbReference type="EMBL" id="GAA4392298.1"/>
    </source>
</evidence>
<evidence type="ECO:0000313" key="2">
    <source>
        <dbReference type="Proteomes" id="UP001500390"/>
    </source>
</evidence>
<dbReference type="InterPro" id="IPR005624">
    <property type="entry name" value="PduO/GlcC-like"/>
</dbReference>